<feature type="transmembrane region" description="Helical" evidence="7">
    <location>
        <begin position="113"/>
        <end position="132"/>
    </location>
</feature>
<keyword evidence="11" id="KW-1185">Reference proteome</keyword>
<evidence type="ECO:0000256" key="3">
    <source>
        <dbReference type="ARBA" id="ARBA00022692"/>
    </source>
</evidence>
<dbReference type="GO" id="GO:0016020">
    <property type="term" value="C:membrane"/>
    <property type="evidence" value="ECO:0007669"/>
    <property type="project" value="UniProtKB-SubCell"/>
</dbReference>
<evidence type="ECO:0000256" key="1">
    <source>
        <dbReference type="ARBA" id="ARBA00004141"/>
    </source>
</evidence>
<feature type="domain" description="Major facilitator superfamily (MFS) profile" evidence="8">
    <location>
        <begin position="47"/>
        <end position="471"/>
    </location>
</feature>
<feature type="transmembrane region" description="Helical" evidence="7">
    <location>
        <begin position="381"/>
        <end position="400"/>
    </location>
</feature>
<dbReference type="PROSITE" id="PS50850">
    <property type="entry name" value="MFS"/>
    <property type="match status" value="1"/>
</dbReference>
<gene>
    <name evidence="9" type="ORF">I302_01736</name>
    <name evidence="10" type="ORF">I302_103040</name>
</gene>
<dbReference type="GeneID" id="30206135"/>
<dbReference type="EMBL" id="KI894018">
    <property type="protein sequence ID" value="OCF30217.1"/>
    <property type="molecule type" value="Genomic_DNA"/>
</dbReference>
<feature type="transmembrane region" description="Helical" evidence="7">
    <location>
        <begin position="352"/>
        <end position="369"/>
    </location>
</feature>
<protein>
    <recommendedName>
        <fullName evidence="8">Major facilitator superfamily (MFS) profile domain-containing protein</fullName>
    </recommendedName>
</protein>
<evidence type="ECO:0000313" key="9">
    <source>
        <dbReference type="EMBL" id="OCF30217.1"/>
    </source>
</evidence>
<comment type="subcellular location">
    <subcellularLocation>
        <location evidence="1">Membrane</location>
        <topology evidence="1">Multi-pass membrane protein</topology>
    </subcellularLocation>
</comment>
<dbReference type="FunFam" id="1.20.1250.20:FF:000065">
    <property type="entry name" value="Putative MFS pantothenate transporter"/>
    <property type="match status" value="1"/>
</dbReference>
<dbReference type="VEuPathDB" id="FungiDB:I302_01736"/>
<evidence type="ECO:0000256" key="2">
    <source>
        <dbReference type="ARBA" id="ARBA00022448"/>
    </source>
</evidence>
<keyword evidence="4 7" id="KW-1133">Transmembrane helix</keyword>
<keyword evidence="3 7" id="KW-0812">Transmembrane</keyword>
<dbReference type="EMBL" id="CP144541">
    <property type="protein sequence ID" value="WVW81049.1"/>
    <property type="molecule type" value="Genomic_DNA"/>
</dbReference>
<evidence type="ECO:0000256" key="4">
    <source>
        <dbReference type="ARBA" id="ARBA00022989"/>
    </source>
</evidence>
<dbReference type="GO" id="GO:0022857">
    <property type="term" value="F:transmembrane transporter activity"/>
    <property type="evidence" value="ECO:0007669"/>
    <property type="project" value="InterPro"/>
</dbReference>
<name>A0A1B9GGY0_9TREE</name>
<evidence type="ECO:0000313" key="11">
    <source>
        <dbReference type="Proteomes" id="UP000092730"/>
    </source>
</evidence>
<accession>A0A1B9GGY0</accession>
<dbReference type="SUPFAM" id="SSF103473">
    <property type="entry name" value="MFS general substrate transporter"/>
    <property type="match status" value="1"/>
</dbReference>
<dbReference type="AlphaFoldDB" id="A0A1B9GGY0"/>
<dbReference type="InterPro" id="IPR011701">
    <property type="entry name" value="MFS"/>
</dbReference>
<reference evidence="9" key="3">
    <citation type="submission" date="2014-01" db="EMBL/GenBank/DDBJ databases">
        <title>Evolution of pathogenesis and genome organization in the Tremellales.</title>
        <authorList>
            <person name="Cuomo C."/>
            <person name="Litvintseva A."/>
            <person name="Heitman J."/>
            <person name="Chen Y."/>
            <person name="Sun S."/>
            <person name="Springer D."/>
            <person name="Dromer F."/>
            <person name="Young S."/>
            <person name="Zeng Q."/>
            <person name="Chapman S."/>
            <person name="Gujja S."/>
            <person name="Saif S."/>
            <person name="Birren B."/>
        </authorList>
    </citation>
    <scope>NUCLEOTIDE SEQUENCE</scope>
    <source>
        <strain evidence="9">CBS 10118</strain>
    </source>
</reference>
<feature type="transmembrane region" description="Helical" evidence="7">
    <location>
        <begin position="271"/>
        <end position="293"/>
    </location>
</feature>
<evidence type="ECO:0000256" key="7">
    <source>
        <dbReference type="SAM" id="Phobius"/>
    </source>
</evidence>
<keyword evidence="2" id="KW-0813">Transport</keyword>
<evidence type="ECO:0000256" key="5">
    <source>
        <dbReference type="ARBA" id="ARBA00023136"/>
    </source>
</evidence>
<feature type="transmembrane region" description="Helical" evidence="7">
    <location>
        <begin position="39"/>
        <end position="60"/>
    </location>
</feature>
<dbReference type="OrthoDB" id="3639251at2759"/>
<keyword evidence="5 7" id="KW-0472">Membrane</keyword>
<dbReference type="Pfam" id="PF07690">
    <property type="entry name" value="MFS_1"/>
    <property type="match status" value="1"/>
</dbReference>
<dbReference type="PANTHER" id="PTHR43791">
    <property type="entry name" value="PERMEASE-RELATED"/>
    <property type="match status" value="1"/>
</dbReference>
<dbReference type="PANTHER" id="PTHR43791:SF39">
    <property type="entry name" value="TRANSPORTER LIZ1_SEO1, PUTATIVE (AFU_ORTHOLOGUE AFUA_3G00980)-RELATED"/>
    <property type="match status" value="1"/>
</dbReference>
<feature type="transmembrane region" description="Helical" evidence="7">
    <location>
        <begin position="139"/>
        <end position="163"/>
    </location>
</feature>
<dbReference type="Gene3D" id="1.20.1250.20">
    <property type="entry name" value="MFS general substrate transporter like domains"/>
    <property type="match status" value="2"/>
</dbReference>
<comment type="similarity">
    <text evidence="6">Belongs to the major facilitator superfamily. Allantoate permease family.</text>
</comment>
<reference evidence="10" key="4">
    <citation type="submission" date="2024-02" db="EMBL/GenBank/DDBJ databases">
        <title>Comparative genomics of Cryptococcus and Kwoniella reveals pathogenesis evolution and contrasting modes of karyotype evolution via chromosome fusion or intercentromeric recombination.</title>
        <authorList>
            <person name="Coelho M.A."/>
            <person name="David-Palma M."/>
            <person name="Shea T."/>
            <person name="Bowers K."/>
            <person name="McGinley-Smith S."/>
            <person name="Mohammad A.W."/>
            <person name="Gnirke A."/>
            <person name="Yurkov A.M."/>
            <person name="Nowrousian M."/>
            <person name="Sun S."/>
            <person name="Cuomo C.A."/>
            <person name="Heitman J."/>
        </authorList>
    </citation>
    <scope>NUCLEOTIDE SEQUENCE</scope>
    <source>
        <strain evidence="10">CBS 10118</strain>
    </source>
</reference>
<feature type="transmembrane region" description="Helical" evidence="7">
    <location>
        <begin position="207"/>
        <end position="229"/>
    </location>
</feature>
<reference evidence="10" key="2">
    <citation type="submission" date="2013-07" db="EMBL/GenBank/DDBJ databases">
        <authorList>
            <consortium name="The Broad Institute Genome Sequencing Platform"/>
            <person name="Cuomo C."/>
            <person name="Litvintseva A."/>
            <person name="Chen Y."/>
            <person name="Heitman J."/>
            <person name="Sun S."/>
            <person name="Springer D."/>
            <person name="Dromer F."/>
            <person name="Young S.K."/>
            <person name="Zeng Q."/>
            <person name="Gargeya S."/>
            <person name="Fitzgerald M."/>
            <person name="Abouelleil A."/>
            <person name="Alvarado L."/>
            <person name="Berlin A.M."/>
            <person name="Chapman S.B."/>
            <person name="Dewar J."/>
            <person name="Goldberg J."/>
            <person name="Griggs A."/>
            <person name="Gujja S."/>
            <person name="Hansen M."/>
            <person name="Howarth C."/>
            <person name="Imamovic A."/>
            <person name="Larimer J."/>
            <person name="McCowan C."/>
            <person name="Murphy C."/>
            <person name="Pearson M."/>
            <person name="Priest M."/>
            <person name="Roberts A."/>
            <person name="Saif S."/>
            <person name="Shea T."/>
            <person name="Sykes S."/>
            <person name="Wortman J."/>
            <person name="Nusbaum C."/>
            <person name="Birren B."/>
        </authorList>
    </citation>
    <scope>NUCLEOTIDE SEQUENCE</scope>
    <source>
        <strain evidence="10">CBS 10118</strain>
    </source>
</reference>
<evidence type="ECO:0000259" key="8">
    <source>
        <dbReference type="PROSITE" id="PS50850"/>
    </source>
</evidence>
<feature type="transmembrane region" description="Helical" evidence="7">
    <location>
        <begin position="412"/>
        <end position="434"/>
    </location>
</feature>
<feature type="transmembrane region" description="Helical" evidence="7">
    <location>
        <begin position="446"/>
        <end position="466"/>
    </location>
</feature>
<dbReference type="KEGG" id="kbi:30206135"/>
<feature type="transmembrane region" description="Helical" evidence="7">
    <location>
        <begin position="175"/>
        <end position="195"/>
    </location>
</feature>
<dbReference type="InterPro" id="IPR036259">
    <property type="entry name" value="MFS_trans_sf"/>
</dbReference>
<reference evidence="9" key="1">
    <citation type="submission" date="2013-07" db="EMBL/GenBank/DDBJ databases">
        <title>The Genome Sequence of Cryptococcus bestiolae CBS10118.</title>
        <authorList>
            <consortium name="The Broad Institute Genome Sequencing Platform"/>
            <person name="Cuomo C."/>
            <person name="Litvintseva A."/>
            <person name="Chen Y."/>
            <person name="Heitman J."/>
            <person name="Sun S."/>
            <person name="Springer D."/>
            <person name="Dromer F."/>
            <person name="Young S.K."/>
            <person name="Zeng Q."/>
            <person name="Gargeya S."/>
            <person name="Fitzgerald M."/>
            <person name="Abouelleil A."/>
            <person name="Alvarado L."/>
            <person name="Berlin A.M."/>
            <person name="Chapman S.B."/>
            <person name="Dewar J."/>
            <person name="Goldberg J."/>
            <person name="Griggs A."/>
            <person name="Gujja S."/>
            <person name="Hansen M."/>
            <person name="Howarth C."/>
            <person name="Imamovic A."/>
            <person name="Larimer J."/>
            <person name="McCowan C."/>
            <person name="Murphy C."/>
            <person name="Pearson M."/>
            <person name="Priest M."/>
            <person name="Roberts A."/>
            <person name="Saif S."/>
            <person name="Shea T."/>
            <person name="Sykes S."/>
            <person name="Wortman J."/>
            <person name="Nusbaum C."/>
            <person name="Birren B."/>
        </authorList>
    </citation>
    <scope>NUCLEOTIDE SEQUENCE [LARGE SCALE GENOMIC DNA]</scope>
    <source>
        <strain evidence="9">CBS 10118</strain>
    </source>
</reference>
<sequence>MSVRSKKGQDDLLEQERTKQPWYYYLWDSFGKPPAERRLLVRLDLSLLVFSTLGLIMRYIDQTNLSTAFVSGMKEDLKMFGLEYNYCNTAWSVGYVIGQIPGNILLNRVSPHYIVFALEFGWSIMTLCTTWVKNWHQLCFIRFMVGLFESAYYPGLLFLIGSWYTKDELGKRSNIFQAATAGGTLLSGVMQAGVYRTLNGKHSMAGWRWIFTIDAIISIPIAISAFFLIPDLPWNIKPNWIFRQEDIDLAKRRLTVAGRQGPRKGGLGRKAIWNIVSTWHIWVFTGVYSCYIFSQNPQQSMSFWLKYSTNPKYSVEQINYYPCGIWSTQIVSALGFAWISDNLLKGRRWPPLLLVALWHCIDCALLAGLPVYTDNRAGRWVLYYLSGVVNCTPGLLYAWCSEIIGDSSEKRGIVMGTFNSVAFSFNAWLPLLLFKQTEQPTVHKGNIAASVATALQFIGILAILYLSTRDQKREKRIAAEVDEGDPIRSNQVVEDVDNKERLV</sequence>
<dbReference type="RefSeq" id="XP_019051287.1">
    <property type="nucleotide sequence ID" value="XM_019188409.1"/>
</dbReference>
<organism evidence="9">
    <name type="scientific">Kwoniella bestiolae CBS 10118</name>
    <dbReference type="NCBI Taxonomy" id="1296100"/>
    <lineage>
        <taxon>Eukaryota</taxon>
        <taxon>Fungi</taxon>
        <taxon>Dikarya</taxon>
        <taxon>Basidiomycota</taxon>
        <taxon>Agaricomycotina</taxon>
        <taxon>Tremellomycetes</taxon>
        <taxon>Tremellales</taxon>
        <taxon>Cryptococcaceae</taxon>
        <taxon>Kwoniella</taxon>
    </lineage>
</organism>
<dbReference type="Proteomes" id="UP000092730">
    <property type="component" value="Chromosome 1"/>
</dbReference>
<dbReference type="InterPro" id="IPR020846">
    <property type="entry name" value="MFS_dom"/>
</dbReference>
<evidence type="ECO:0000256" key="6">
    <source>
        <dbReference type="ARBA" id="ARBA00037968"/>
    </source>
</evidence>
<proteinExistence type="inferred from homology"/>
<evidence type="ECO:0000313" key="10">
    <source>
        <dbReference type="EMBL" id="WVW81049.1"/>
    </source>
</evidence>